<dbReference type="EMBL" id="LGUS01000174">
    <property type="protein sequence ID" value="KOG33216.1"/>
    <property type="molecule type" value="Genomic_DNA"/>
</dbReference>
<dbReference type="AlphaFoldDB" id="A0A0L8L574"/>
<evidence type="ECO:0000313" key="2">
    <source>
        <dbReference type="EMBL" id="KOG33216.1"/>
    </source>
</evidence>
<dbReference type="STRING" id="67356.AQJ84_10690"/>
<evidence type="ECO:0000313" key="3">
    <source>
        <dbReference type="Proteomes" id="UP000037251"/>
    </source>
</evidence>
<name>A0A0L8L574_9ACTN</name>
<organism evidence="2 3">
    <name type="scientific">Streptomyces resistomycificus</name>
    <dbReference type="NCBI Taxonomy" id="67356"/>
    <lineage>
        <taxon>Bacteria</taxon>
        <taxon>Bacillati</taxon>
        <taxon>Actinomycetota</taxon>
        <taxon>Actinomycetes</taxon>
        <taxon>Kitasatosporales</taxon>
        <taxon>Streptomycetaceae</taxon>
        <taxon>Streptomyces</taxon>
        <taxon>Streptomyces aurantiacus group</taxon>
    </lineage>
</organism>
<feature type="transmembrane region" description="Helical" evidence="1">
    <location>
        <begin position="53"/>
        <end position="75"/>
    </location>
</feature>
<reference evidence="3" key="1">
    <citation type="submission" date="2015-07" db="EMBL/GenBank/DDBJ databases">
        <authorList>
            <person name="Ju K.-S."/>
            <person name="Doroghazi J.R."/>
            <person name="Metcalf W.W."/>
        </authorList>
    </citation>
    <scope>NUCLEOTIDE SEQUENCE [LARGE SCALE GENOMIC DNA]</scope>
    <source>
        <strain evidence="3">NRRL 2290</strain>
    </source>
</reference>
<comment type="caution">
    <text evidence="2">The sequence shown here is derived from an EMBL/GenBank/DDBJ whole genome shotgun (WGS) entry which is preliminary data.</text>
</comment>
<dbReference type="eggNOG" id="ENOG5031ZII">
    <property type="taxonomic scope" value="Bacteria"/>
</dbReference>
<proteinExistence type="predicted"/>
<dbReference type="OrthoDB" id="4213889at2"/>
<keyword evidence="1" id="KW-1133">Transmembrane helix</keyword>
<sequence length="278" mass="29205">MMGADRETNHDMANSDITDIAVLLADATDEVEIGIAPYDAVLRGGRRRRARRWAVATATALVLAASSATLAVAGLPGGGEGRVTPAATQPSVTASADVSLPQRTMLATGTENGRKWHVLIDVWAAPRDEGEAMAQMAQMAEMAEFGVTPPEAEASQLVGKSSFFVNRGDGDTGSTVMEDVFTGVDHTMAGTDIESAAMALRGGSDAPQRLVVGQVAKTARQVTCTWKDGTTTKVNKPAPNEEVSTETPAIRTAEGSPVNWFVCLAPKGTEYKSVEVTR</sequence>
<protein>
    <submittedName>
        <fullName evidence="2">Uncharacterized protein</fullName>
    </submittedName>
</protein>
<keyword evidence="3" id="KW-1185">Reference proteome</keyword>
<keyword evidence="1" id="KW-0472">Membrane</keyword>
<keyword evidence="1" id="KW-0812">Transmembrane</keyword>
<dbReference type="Proteomes" id="UP000037251">
    <property type="component" value="Unassembled WGS sequence"/>
</dbReference>
<evidence type="ECO:0000256" key="1">
    <source>
        <dbReference type="SAM" id="Phobius"/>
    </source>
</evidence>
<accession>A0A0L8L574</accession>
<gene>
    <name evidence="2" type="ORF">ADK37_22740</name>
</gene>
<dbReference type="PATRIC" id="fig|67356.5.peg.4843"/>